<dbReference type="GO" id="GO:0016853">
    <property type="term" value="F:isomerase activity"/>
    <property type="evidence" value="ECO:0007669"/>
    <property type="project" value="UniProtKB-KW"/>
</dbReference>
<comment type="caution">
    <text evidence="3">The sequence shown here is derived from an EMBL/GenBank/DDBJ whole genome shotgun (WGS) entry which is preliminary data.</text>
</comment>
<keyword evidence="4" id="KW-1185">Reference proteome</keyword>
<dbReference type="GO" id="GO:0097367">
    <property type="term" value="F:carbohydrate derivative binding"/>
    <property type="evidence" value="ECO:0007669"/>
    <property type="project" value="InterPro"/>
</dbReference>
<dbReference type="InterPro" id="IPR046348">
    <property type="entry name" value="SIS_dom_sf"/>
</dbReference>
<evidence type="ECO:0000313" key="3">
    <source>
        <dbReference type="EMBL" id="PZF90813.1"/>
    </source>
</evidence>
<keyword evidence="1" id="KW-0677">Repeat</keyword>
<dbReference type="Gene3D" id="3.40.50.10490">
    <property type="entry name" value="Glucose-6-phosphate isomerase like protein, domain 1"/>
    <property type="match status" value="2"/>
</dbReference>
<dbReference type="SUPFAM" id="SSF53697">
    <property type="entry name" value="SIS domain"/>
    <property type="match status" value="1"/>
</dbReference>
<dbReference type="PROSITE" id="PS51464">
    <property type="entry name" value="SIS"/>
    <property type="match status" value="1"/>
</dbReference>
<reference evidence="3 4" key="1">
    <citation type="submission" date="2018-01" db="EMBL/GenBank/DDBJ databases">
        <title>Draft genome sequence of Salinispora sp. 13K206.</title>
        <authorList>
            <person name="Sahin N."/>
            <person name="Saygin H."/>
            <person name="Ay H."/>
        </authorList>
    </citation>
    <scope>NUCLEOTIDE SEQUENCE [LARGE SCALE GENOMIC DNA]</scope>
    <source>
        <strain evidence="3 4">13K206</strain>
    </source>
</reference>
<sequence length="309" mass="32577">MAYVDAEIASQPDCWREAARMAADTADQLPRPGERVAVVGCGTSWFMAMAYAARREAAGQGETDAFQASEFPAGRRYDRLVAITRSGTTTEVTELLAALRGQLPTTVLVGDPASPAIDLATAAVAMPFADERSVVQTRFATTALALLRAHLGDNVAALAADAEVAVRAPLPIDPSGIEQVTFLGRGWTVGLAQEAALKCREAATFWAEAYPAMDYRHGPISVAAPGRLVWAFGELPEGLPEDVAATGAAFVHSRTHGCRTVLGSWAAGRTPVDPMADLILAQRFAVALATSRGLDPDAPRHLSRSVVLA</sequence>
<dbReference type="Proteomes" id="UP000248749">
    <property type="component" value="Unassembled WGS sequence"/>
</dbReference>
<dbReference type="PANTHER" id="PTHR10937">
    <property type="entry name" value="GLUCOSAMINE--FRUCTOSE-6-PHOSPHATE AMINOTRANSFERASE, ISOMERIZING"/>
    <property type="match status" value="1"/>
</dbReference>
<dbReference type="GO" id="GO:1901135">
    <property type="term" value="P:carbohydrate derivative metabolic process"/>
    <property type="evidence" value="ECO:0007669"/>
    <property type="project" value="InterPro"/>
</dbReference>
<dbReference type="OrthoDB" id="367283at2"/>
<evidence type="ECO:0000259" key="2">
    <source>
        <dbReference type="PROSITE" id="PS51464"/>
    </source>
</evidence>
<keyword evidence="3" id="KW-0413">Isomerase</keyword>
<dbReference type="AlphaFoldDB" id="A0A2W2DDU7"/>
<dbReference type="RefSeq" id="WP_111136489.1">
    <property type="nucleotide sequence ID" value="NZ_POUB01000221.1"/>
</dbReference>
<dbReference type="CDD" id="cd05008">
    <property type="entry name" value="SIS_GlmS_GlmD_1"/>
    <property type="match status" value="1"/>
</dbReference>
<evidence type="ECO:0000313" key="4">
    <source>
        <dbReference type="Proteomes" id="UP000248749"/>
    </source>
</evidence>
<dbReference type="PANTHER" id="PTHR10937:SF4">
    <property type="entry name" value="GLUCOSAMINE-6-PHOSPHATE DEAMINASE"/>
    <property type="match status" value="1"/>
</dbReference>
<dbReference type="InterPro" id="IPR001347">
    <property type="entry name" value="SIS_dom"/>
</dbReference>
<feature type="domain" description="SIS" evidence="2">
    <location>
        <begin position="25"/>
        <end position="165"/>
    </location>
</feature>
<dbReference type="CDD" id="cd05009">
    <property type="entry name" value="SIS_GlmS_GlmD_2"/>
    <property type="match status" value="1"/>
</dbReference>
<dbReference type="InterPro" id="IPR035490">
    <property type="entry name" value="GlmS/FrlB_SIS"/>
</dbReference>
<name>A0A2W2DDU7_9ACTN</name>
<evidence type="ECO:0000256" key="1">
    <source>
        <dbReference type="ARBA" id="ARBA00022737"/>
    </source>
</evidence>
<accession>A0A2W2DDU7</accession>
<dbReference type="InterPro" id="IPR035466">
    <property type="entry name" value="GlmS/AgaS_SIS"/>
</dbReference>
<proteinExistence type="predicted"/>
<protein>
    <submittedName>
        <fullName evidence="3">Sugar isomerase</fullName>
    </submittedName>
</protein>
<gene>
    <name evidence="3" type="ORF">C1I99_24070</name>
</gene>
<dbReference type="EMBL" id="POUB01000221">
    <property type="protein sequence ID" value="PZF90813.1"/>
    <property type="molecule type" value="Genomic_DNA"/>
</dbReference>
<organism evidence="3 4">
    <name type="scientific">Micromonospora deserti</name>
    <dbReference type="NCBI Taxonomy" id="2070366"/>
    <lineage>
        <taxon>Bacteria</taxon>
        <taxon>Bacillati</taxon>
        <taxon>Actinomycetota</taxon>
        <taxon>Actinomycetes</taxon>
        <taxon>Micromonosporales</taxon>
        <taxon>Micromonosporaceae</taxon>
        <taxon>Micromonospora</taxon>
    </lineage>
</organism>